<comment type="similarity">
    <text evidence="2">Belongs to the patched family.</text>
</comment>
<feature type="transmembrane region" description="Helical" evidence="12">
    <location>
        <begin position="820"/>
        <end position="841"/>
    </location>
</feature>
<keyword evidence="6 12" id="KW-1133">Transmembrane helix</keyword>
<evidence type="ECO:0000256" key="10">
    <source>
        <dbReference type="ARBA" id="ARBA00023180"/>
    </source>
</evidence>
<dbReference type="GO" id="GO:0032934">
    <property type="term" value="F:sterol binding"/>
    <property type="evidence" value="ECO:0007669"/>
    <property type="project" value="TreeGrafter"/>
</dbReference>
<dbReference type="GO" id="GO:0016020">
    <property type="term" value="C:membrane"/>
    <property type="evidence" value="ECO:0007669"/>
    <property type="project" value="UniProtKB-SubCell"/>
</dbReference>
<reference evidence="15 16" key="2">
    <citation type="journal article" date="2012" name="Open Biol.">
        <title>Characteristics of nucleosomes and linker DNA regions on the genome of the basidiomycete Mixia osmundae revealed by mono- and dinucleosome mapping.</title>
        <authorList>
            <person name="Nishida H."/>
            <person name="Kondo S."/>
            <person name="Matsumoto T."/>
            <person name="Suzuki Y."/>
            <person name="Yoshikawa H."/>
            <person name="Taylor T.D."/>
            <person name="Sugiyama J."/>
        </authorList>
    </citation>
    <scope>NUCLEOTIDE SEQUENCE [LARGE SCALE GENOMIC DNA]</scope>
    <source>
        <strain evidence="16">CBS 9802 / IAM 14324 / JCM 22182 / KY 12970</strain>
    </source>
</reference>
<feature type="region of interest" description="Disordered" evidence="11">
    <location>
        <begin position="332"/>
        <end position="412"/>
    </location>
</feature>
<comment type="caution">
    <text evidence="15">The sequence shown here is derived from an EMBL/GenBank/DDBJ whole genome shotgun (WGS) entry which is preliminary data.</text>
</comment>
<keyword evidence="10" id="KW-0325">Glycoprotein</keyword>
<dbReference type="InterPro" id="IPR032190">
    <property type="entry name" value="NPC1_N"/>
</dbReference>
<feature type="transmembrane region" description="Helical" evidence="12">
    <location>
        <begin position="1256"/>
        <end position="1275"/>
    </location>
</feature>
<feature type="signal peptide" evidence="13">
    <location>
        <begin position="1"/>
        <end position="18"/>
    </location>
</feature>
<feature type="transmembrane region" description="Helical" evidence="12">
    <location>
        <begin position="889"/>
        <end position="908"/>
    </location>
</feature>
<evidence type="ECO:0000313" key="16">
    <source>
        <dbReference type="Proteomes" id="UP000009131"/>
    </source>
</evidence>
<feature type="transmembrane region" description="Helical" evidence="12">
    <location>
        <begin position="1393"/>
        <end position="1416"/>
    </location>
</feature>
<evidence type="ECO:0000256" key="3">
    <source>
        <dbReference type="ARBA" id="ARBA00022448"/>
    </source>
</evidence>
<feature type="transmembrane region" description="Helical" evidence="12">
    <location>
        <begin position="290"/>
        <end position="315"/>
    </location>
</feature>
<dbReference type="PROSITE" id="PS50156">
    <property type="entry name" value="SSD"/>
    <property type="match status" value="1"/>
</dbReference>
<dbReference type="eggNOG" id="KOG1933">
    <property type="taxonomic scope" value="Eukaryota"/>
</dbReference>
<feature type="transmembrane region" description="Helical" evidence="12">
    <location>
        <begin position="717"/>
        <end position="740"/>
    </location>
</feature>
<dbReference type="STRING" id="764103.G7DSL0"/>
<protein>
    <recommendedName>
        <fullName evidence="14">SSD domain-containing protein</fullName>
    </recommendedName>
</protein>
<keyword evidence="7" id="KW-0445">Lipid transport</keyword>
<feature type="transmembrane region" description="Helical" evidence="12">
    <location>
        <begin position="1281"/>
        <end position="1301"/>
    </location>
</feature>
<dbReference type="Proteomes" id="UP000009131">
    <property type="component" value="Unassembled WGS sequence"/>
</dbReference>
<feature type="chain" id="PRO_5003492269" description="SSD domain-containing protein" evidence="13">
    <location>
        <begin position="19"/>
        <end position="1453"/>
    </location>
</feature>
<dbReference type="EMBL" id="BABT02000007">
    <property type="protein sequence ID" value="GAA93570.1"/>
    <property type="molecule type" value="Genomic_DNA"/>
</dbReference>
<keyword evidence="16" id="KW-1185">Reference proteome</keyword>
<feature type="transmembrane region" description="Helical" evidence="12">
    <location>
        <begin position="1363"/>
        <end position="1381"/>
    </location>
</feature>
<evidence type="ECO:0000256" key="8">
    <source>
        <dbReference type="ARBA" id="ARBA00023136"/>
    </source>
</evidence>
<keyword evidence="9" id="KW-1015">Disulfide bond</keyword>
<keyword evidence="8 12" id="KW-0472">Membrane</keyword>
<evidence type="ECO:0000256" key="4">
    <source>
        <dbReference type="ARBA" id="ARBA00022692"/>
    </source>
</evidence>
<evidence type="ECO:0000313" key="15">
    <source>
        <dbReference type="EMBL" id="GAA93570.1"/>
    </source>
</evidence>
<evidence type="ECO:0000256" key="1">
    <source>
        <dbReference type="ARBA" id="ARBA00004141"/>
    </source>
</evidence>
<dbReference type="InterPro" id="IPR053956">
    <property type="entry name" value="NPC1_MLD"/>
</dbReference>
<dbReference type="SUPFAM" id="SSF82866">
    <property type="entry name" value="Multidrug efflux transporter AcrB transmembrane domain"/>
    <property type="match status" value="2"/>
</dbReference>
<dbReference type="PANTHER" id="PTHR45727:SF2">
    <property type="entry name" value="NPC INTRACELLULAR CHOLESTEROL TRANSPORTER 1"/>
    <property type="match status" value="1"/>
</dbReference>
<keyword evidence="3" id="KW-0813">Transport</keyword>
<feature type="compositionally biased region" description="Polar residues" evidence="11">
    <location>
        <begin position="332"/>
        <end position="342"/>
    </location>
</feature>
<dbReference type="Pfam" id="PF22314">
    <property type="entry name" value="NPC1_MLD"/>
    <property type="match status" value="1"/>
</dbReference>
<evidence type="ECO:0000256" key="2">
    <source>
        <dbReference type="ARBA" id="ARBA00005585"/>
    </source>
</evidence>
<dbReference type="PANTHER" id="PTHR45727">
    <property type="entry name" value="NPC INTRACELLULAR CHOLESTEROL TRANSPORTER 1"/>
    <property type="match status" value="1"/>
</dbReference>
<evidence type="ECO:0000256" key="13">
    <source>
        <dbReference type="SAM" id="SignalP"/>
    </source>
</evidence>
<dbReference type="Pfam" id="PF12349">
    <property type="entry name" value="Sterol-sensing"/>
    <property type="match status" value="1"/>
</dbReference>
<feature type="transmembrane region" description="Helical" evidence="12">
    <location>
        <begin position="790"/>
        <end position="814"/>
    </location>
</feature>
<dbReference type="InterPro" id="IPR000731">
    <property type="entry name" value="SSD"/>
</dbReference>
<evidence type="ECO:0000256" key="5">
    <source>
        <dbReference type="ARBA" id="ARBA00022729"/>
    </source>
</evidence>
<reference evidence="15 16" key="1">
    <citation type="journal article" date="2011" name="J. Gen. Appl. Microbiol.">
        <title>Draft genome sequencing of the enigmatic basidiomycete Mixia osmundae.</title>
        <authorList>
            <person name="Nishida H."/>
            <person name="Nagatsuka Y."/>
            <person name="Sugiyama J."/>
        </authorList>
    </citation>
    <scope>NUCLEOTIDE SEQUENCE [LARGE SCALE GENOMIC DNA]</scope>
    <source>
        <strain evidence="16">CBS 9802 / IAM 14324 / JCM 22182 / KY 12970</strain>
    </source>
</reference>
<dbReference type="InterPro" id="IPR053958">
    <property type="entry name" value="HMGCR/SNAP/NPC1-like_SSD"/>
</dbReference>
<evidence type="ECO:0000256" key="9">
    <source>
        <dbReference type="ARBA" id="ARBA00023157"/>
    </source>
</evidence>
<keyword evidence="5 13" id="KW-0732">Signal</keyword>
<sequence>MLGAVLAVLGLLPIAREAQHEAGRCSMYDSCGRKGGIFGQALPCADNDLARPINSSSFRADLERVCGPASDIVSGSPSWDTACCTPDQLSTLSDSLQQAESLIALCPACKTNFRRFYCAFTCSPDQSLFVSIAQTQNLSAHQAAFPPTWNLNDDLETAGSGLAVKTVDFHVDERFGAGFFDSCKNVKFGATNGLAMDFLGGGARNWLAFLRYMGTERPGLGSPFQIDFPQDDVAPSIDPLNLAPLNCSSADLDARCACADCPDNCLALPDRPSPEEERQQRCHVGAISCLSFAVIILYSLILVGLCLGIGINTLWDNRANLLAQLRHPTVSNPFTLQRNTSDSDYDRVPLNEGMNEDSPRSKNTALNSGPPSASSSVRSRTQPPSSSSSGNKSSRPPSGSSGVASSPEFSLRRGGLGRGAAVLTQDPLSAYQPRTYWLNEIISQTFYKIGLVCASYPHLTIAIGLAIAGLLNAGWANFQIERDPVKLWVAKNSATAIEKDLFERDFGPFYKTEQIFLTDKNENVPVLTWDRLQWWSTVEERIRAVKTEPNGSLATLCFAPTATDPAHQNADDCVIQSFTGYLPPKQRGLDESNWADRLDECATSPASCLPPSGQPLNPRLLFGGIPGYSGERGADRDENEDVPAHEARALVITYVMQNSLDKQRLYDIEVWEWFLQHLLADVAKEADEKGLKMSYSTGISLEAELNKSTNTDIPIVVLSYLLMFLYVSLNLGGSSIRLFFQLVARSFKKDFAHVQARISARRGPIALPAEESQADEKDLQWQDIFVESKFLLGLFGIAIVLLSVSTSVGVFSAMGVKVTLIIAEVIPFLVLAVGVDNVFILSHEVSKQNAKAADRIGLATNEDGEGAFESLAPAEERVAKALSRMGPSILLSASCEVVAFALGSLVGMPAVRNFAIYAAGAVAINALLQITVFVAAIAIDLKRTEANRVDCVPFLQAGNVKPAQRYRDTHRSGLTQLVHEYAEALLKPAVKAGVLVLFSALFIASYVTSQNVQLGLDQRLALPSDSYLVDYFNALDNWLDVGPPVYFVAQDLPIQFREQQESVCGRFSACHDRSLANLLEAERKRSKSSFLSEPPAVWLDDFFQWLNPALEDCCRVRSRDKTQFCSPSDSDLDCEPCFASREDEWNITMQGLPQGEEFHQYLEQWLKSPTDESCPLGGKAPYSTAVALDDTGVTASHFRTYHTPLKTQNDFIDALAAARRISRELTEATGAYVYAYSLPYVFFDQYEGIHITTRQVIFVSLVAIMLIASLLLGSWRTGAVLTGVVFMSTVNVMGVMAIWGVSLNALSLVNLVISMGISVEFSAHIARAFMGANGGGLPHGHPAGAKERDERVWTALTDVGPSVFSGITLTKLIGIIVMAFTRSKLLRIYYFRMWLALIISGALHGLVFLPVALSLYGGHGYVLDRDDDLFGEINERYEEANPLIRDDDSQASV</sequence>
<evidence type="ECO:0000259" key="14">
    <source>
        <dbReference type="PROSITE" id="PS50156"/>
    </source>
</evidence>
<proteinExistence type="inferred from homology"/>
<gene>
    <name evidence="15" type="primary">Mo00214</name>
    <name evidence="15" type="ORF">E5Q_00214</name>
</gene>
<dbReference type="FunFam" id="1.20.1640.10:FF:000029">
    <property type="entry name" value="Putative Patched sphingolipid transporter"/>
    <property type="match status" value="1"/>
</dbReference>
<evidence type="ECO:0000256" key="7">
    <source>
        <dbReference type="ARBA" id="ARBA00023055"/>
    </source>
</evidence>
<organism evidence="15 16">
    <name type="scientific">Mixia osmundae (strain CBS 9802 / IAM 14324 / JCM 22182 / KY 12970)</name>
    <dbReference type="NCBI Taxonomy" id="764103"/>
    <lineage>
        <taxon>Eukaryota</taxon>
        <taxon>Fungi</taxon>
        <taxon>Dikarya</taxon>
        <taxon>Basidiomycota</taxon>
        <taxon>Pucciniomycotina</taxon>
        <taxon>Mixiomycetes</taxon>
        <taxon>Mixiales</taxon>
        <taxon>Mixiaceae</taxon>
        <taxon>Mixia</taxon>
    </lineage>
</organism>
<dbReference type="OrthoDB" id="6510177at2759"/>
<feature type="transmembrane region" description="Helical" evidence="12">
    <location>
        <begin position="456"/>
        <end position="476"/>
    </location>
</feature>
<dbReference type="Pfam" id="PF16414">
    <property type="entry name" value="NPC1_N"/>
    <property type="match status" value="1"/>
</dbReference>
<keyword evidence="4 12" id="KW-0812">Transmembrane</keyword>
<dbReference type="HOGENOM" id="CLU_002359_0_1_1"/>
<dbReference type="GO" id="GO:0015918">
    <property type="term" value="P:sterol transport"/>
    <property type="evidence" value="ECO:0007669"/>
    <property type="project" value="TreeGrafter"/>
</dbReference>
<feature type="compositionally biased region" description="Low complexity" evidence="11">
    <location>
        <begin position="368"/>
        <end position="412"/>
    </location>
</feature>
<dbReference type="Gene3D" id="1.20.1640.10">
    <property type="entry name" value="Multidrug efflux transporter AcrB transmembrane domain"/>
    <property type="match status" value="2"/>
</dbReference>
<evidence type="ECO:0000256" key="6">
    <source>
        <dbReference type="ARBA" id="ARBA00022989"/>
    </source>
</evidence>
<name>G7DSL0_MIXOS</name>
<feature type="transmembrane region" description="Helical" evidence="12">
    <location>
        <begin position="914"/>
        <end position="939"/>
    </location>
</feature>
<evidence type="ECO:0000256" key="12">
    <source>
        <dbReference type="SAM" id="Phobius"/>
    </source>
</evidence>
<accession>G7DSL0</accession>
<comment type="subcellular location">
    <subcellularLocation>
        <location evidence="1">Membrane</location>
        <topology evidence="1">Multi-pass membrane protein</topology>
    </subcellularLocation>
</comment>
<evidence type="ECO:0000256" key="11">
    <source>
        <dbReference type="SAM" id="MobiDB-lite"/>
    </source>
</evidence>
<feature type="domain" description="SSD" evidence="14">
    <location>
        <begin position="712"/>
        <end position="939"/>
    </location>
</feature>
<feature type="transmembrane region" description="Helical" evidence="12">
    <location>
        <begin position="1308"/>
        <end position="1330"/>
    </location>
</feature>
<dbReference type="InParanoid" id="G7DSL0"/>